<dbReference type="Proteomes" id="UP000054279">
    <property type="component" value="Unassembled WGS sequence"/>
</dbReference>
<dbReference type="EMBL" id="KN837128">
    <property type="protein sequence ID" value="KIJ42629.1"/>
    <property type="molecule type" value="Genomic_DNA"/>
</dbReference>
<name>A0A0C9V6L8_SPHS4</name>
<protein>
    <submittedName>
        <fullName evidence="1">Unplaced genomic scaffold SPHSTscaffold_53, whole genome shotgun sequence</fullName>
    </submittedName>
</protein>
<dbReference type="AlphaFoldDB" id="A0A0C9V6L8"/>
<gene>
    <name evidence="1" type="ORF">M422DRAFT_31219</name>
</gene>
<proteinExistence type="predicted"/>
<reference evidence="1 2" key="1">
    <citation type="submission" date="2014-06" db="EMBL/GenBank/DDBJ databases">
        <title>Evolutionary Origins and Diversification of the Mycorrhizal Mutualists.</title>
        <authorList>
            <consortium name="DOE Joint Genome Institute"/>
            <consortium name="Mycorrhizal Genomics Consortium"/>
            <person name="Kohler A."/>
            <person name="Kuo A."/>
            <person name="Nagy L.G."/>
            <person name="Floudas D."/>
            <person name="Copeland A."/>
            <person name="Barry K.W."/>
            <person name="Cichocki N."/>
            <person name="Veneault-Fourrey C."/>
            <person name="LaButti K."/>
            <person name="Lindquist E.A."/>
            <person name="Lipzen A."/>
            <person name="Lundell T."/>
            <person name="Morin E."/>
            <person name="Murat C."/>
            <person name="Riley R."/>
            <person name="Ohm R."/>
            <person name="Sun H."/>
            <person name="Tunlid A."/>
            <person name="Henrissat B."/>
            <person name="Grigoriev I.V."/>
            <person name="Hibbett D.S."/>
            <person name="Martin F."/>
        </authorList>
    </citation>
    <scope>NUCLEOTIDE SEQUENCE [LARGE SCALE GENOMIC DNA]</scope>
    <source>
        <strain evidence="1 2">SS14</strain>
    </source>
</reference>
<evidence type="ECO:0000313" key="1">
    <source>
        <dbReference type="EMBL" id="KIJ42629.1"/>
    </source>
</evidence>
<dbReference type="HOGENOM" id="CLU_2334992_0_0_1"/>
<sequence length="98" mass="11581">MCFAAPERTVGPSLRRQPHDVYVVRMQSGRDRNAAYLARQWYYLQRCARQAEDDEGVGWWNGWQCVVCKLHNEVLATWQRKGDLRHLPMWSLCLSSRD</sequence>
<accession>A0A0C9V6L8</accession>
<evidence type="ECO:0000313" key="2">
    <source>
        <dbReference type="Proteomes" id="UP000054279"/>
    </source>
</evidence>
<organism evidence="1 2">
    <name type="scientific">Sphaerobolus stellatus (strain SS14)</name>
    <dbReference type="NCBI Taxonomy" id="990650"/>
    <lineage>
        <taxon>Eukaryota</taxon>
        <taxon>Fungi</taxon>
        <taxon>Dikarya</taxon>
        <taxon>Basidiomycota</taxon>
        <taxon>Agaricomycotina</taxon>
        <taxon>Agaricomycetes</taxon>
        <taxon>Phallomycetidae</taxon>
        <taxon>Geastrales</taxon>
        <taxon>Sphaerobolaceae</taxon>
        <taxon>Sphaerobolus</taxon>
    </lineage>
</organism>
<keyword evidence="2" id="KW-1185">Reference proteome</keyword>